<dbReference type="EMBL" id="QHKM01000001">
    <property type="protein sequence ID" value="RAK69511.1"/>
    <property type="molecule type" value="Genomic_DNA"/>
</dbReference>
<sequence>MFLLLALLLLAATSARAQTRPEPAPPAAQPATAQQVMTLRVTLPTAVGYAMRLLSKDDKPAGKSAPRTSNPVLVFTVPLPQLLSGKKDEASSEPKKN</sequence>
<keyword evidence="3" id="KW-1185">Reference proteome</keyword>
<evidence type="ECO:0000313" key="2">
    <source>
        <dbReference type="EMBL" id="RAK69511.1"/>
    </source>
</evidence>
<comment type="caution">
    <text evidence="2">The sequence shown here is derived from an EMBL/GenBank/DDBJ whole genome shotgun (WGS) entry which is preliminary data.</text>
</comment>
<evidence type="ECO:0000256" key="1">
    <source>
        <dbReference type="SAM" id="SignalP"/>
    </source>
</evidence>
<dbReference type="AlphaFoldDB" id="A0A328BSG5"/>
<gene>
    <name evidence="2" type="ORF">DLM85_01210</name>
</gene>
<feature type="signal peptide" evidence="1">
    <location>
        <begin position="1"/>
        <end position="17"/>
    </location>
</feature>
<accession>A0A328BSG5</accession>
<dbReference type="Proteomes" id="UP000248553">
    <property type="component" value="Unassembled WGS sequence"/>
</dbReference>
<proteinExistence type="predicted"/>
<protein>
    <submittedName>
        <fullName evidence="2">Uncharacterized protein</fullName>
    </submittedName>
</protein>
<reference evidence="3" key="1">
    <citation type="submission" date="2018-05" db="EMBL/GenBank/DDBJ databases">
        <authorList>
            <person name="Nie L."/>
        </authorList>
    </citation>
    <scope>NUCLEOTIDE SEQUENCE [LARGE SCALE GENOMIC DNA]</scope>
    <source>
        <strain evidence="3">NL</strain>
    </source>
</reference>
<name>A0A328BSG5_9BACT</name>
<feature type="chain" id="PRO_5016444788" evidence="1">
    <location>
        <begin position="18"/>
        <end position="97"/>
    </location>
</feature>
<keyword evidence="1" id="KW-0732">Signal</keyword>
<evidence type="ECO:0000313" key="3">
    <source>
        <dbReference type="Proteomes" id="UP000248553"/>
    </source>
</evidence>
<organism evidence="2 3">
    <name type="scientific">Hymenobacter edaphi</name>
    <dbReference type="NCBI Taxonomy" id="2211146"/>
    <lineage>
        <taxon>Bacteria</taxon>
        <taxon>Pseudomonadati</taxon>
        <taxon>Bacteroidota</taxon>
        <taxon>Cytophagia</taxon>
        <taxon>Cytophagales</taxon>
        <taxon>Hymenobacteraceae</taxon>
        <taxon>Hymenobacter</taxon>
    </lineage>
</organism>